<comment type="caution">
    <text evidence="2">The sequence shown here is derived from an EMBL/GenBank/DDBJ whole genome shotgun (WGS) entry which is preliminary data.</text>
</comment>
<evidence type="ECO:0000313" key="2">
    <source>
        <dbReference type="EMBL" id="TDK23885.1"/>
    </source>
</evidence>
<accession>A0A4R5TRU3</accession>
<feature type="region of interest" description="Disordered" evidence="1">
    <location>
        <begin position="155"/>
        <end position="175"/>
    </location>
</feature>
<sequence>MPGPAPINRTPSGDTMASIALRSRLHGLLALALVFAAAGCQRASDAMVERASGGQVAIERDGDTVVLKGKEGEMTIQGGDGLALPKAFPDDVYLPRGYAINSVMDLQGVNVIGLQAPGKVPGLFADAREAMAAQGWKETMAMQHSADSAMLAFEKPGSGDEPRSAMLAFNDGGDDSVTLSVQLRSTRQ</sequence>
<dbReference type="Proteomes" id="UP000294796">
    <property type="component" value="Unassembled WGS sequence"/>
</dbReference>
<dbReference type="OrthoDB" id="5975962at2"/>
<name>A0A4R5TRU3_9GAMM</name>
<dbReference type="EMBL" id="SMTF01000006">
    <property type="protein sequence ID" value="TDK23885.1"/>
    <property type="molecule type" value="Genomic_DNA"/>
</dbReference>
<evidence type="ECO:0000256" key="1">
    <source>
        <dbReference type="SAM" id="MobiDB-lite"/>
    </source>
</evidence>
<gene>
    <name evidence="2" type="ORF">E2F46_10180</name>
</gene>
<reference evidence="2 3" key="1">
    <citation type="submission" date="2019-03" db="EMBL/GenBank/DDBJ databases">
        <title>Luteimonas zhaokaii sp.nov., isolated from the rectal contents of Plateau pika in Yushu, Qinghai Province, China.</title>
        <authorList>
            <person name="Zhang G."/>
        </authorList>
    </citation>
    <scope>NUCLEOTIDE SEQUENCE [LARGE SCALE GENOMIC DNA]</scope>
    <source>
        <strain evidence="2 3">B9</strain>
    </source>
</reference>
<proteinExistence type="predicted"/>
<dbReference type="AlphaFoldDB" id="A0A4R5TRU3"/>
<evidence type="ECO:0000313" key="3">
    <source>
        <dbReference type="Proteomes" id="UP000294796"/>
    </source>
</evidence>
<protein>
    <submittedName>
        <fullName evidence="2">Uncharacterized protein</fullName>
    </submittedName>
</protein>
<dbReference type="RefSeq" id="WP_133321982.1">
    <property type="nucleotide sequence ID" value="NZ_SMTF01000006.1"/>
</dbReference>
<organism evidence="2 3">
    <name type="scientific">Luteimonas aestuarii</name>
    <dbReference type="NCBI Taxonomy" id="453837"/>
    <lineage>
        <taxon>Bacteria</taxon>
        <taxon>Pseudomonadati</taxon>
        <taxon>Pseudomonadota</taxon>
        <taxon>Gammaproteobacteria</taxon>
        <taxon>Lysobacterales</taxon>
        <taxon>Lysobacteraceae</taxon>
        <taxon>Luteimonas</taxon>
    </lineage>
</organism>
<keyword evidence="3" id="KW-1185">Reference proteome</keyword>